<proteinExistence type="predicted"/>
<dbReference type="Proteomes" id="UP000182598">
    <property type="component" value="Unassembled WGS sequence"/>
</dbReference>
<dbReference type="Gene3D" id="3.40.50.360">
    <property type="match status" value="1"/>
</dbReference>
<keyword evidence="2" id="KW-0285">Flavoprotein</keyword>
<feature type="domain" description="NADPH-dependent FMN reductase-like" evidence="3">
    <location>
        <begin position="1"/>
        <end position="148"/>
    </location>
</feature>
<evidence type="ECO:0000313" key="5">
    <source>
        <dbReference type="Proteomes" id="UP000182598"/>
    </source>
</evidence>
<protein>
    <submittedName>
        <fullName evidence="4">NAD(P)H-dependent FMN reductase</fullName>
    </submittedName>
</protein>
<dbReference type="GO" id="GO:0010181">
    <property type="term" value="F:FMN binding"/>
    <property type="evidence" value="ECO:0007669"/>
    <property type="project" value="TreeGrafter"/>
</dbReference>
<reference evidence="5" key="1">
    <citation type="submission" date="2015-08" db="EMBL/GenBank/DDBJ databases">
        <authorList>
            <person name="Varghese N."/>
        </authorList>
    </citation>
    <scope>NUCLEOTIDE SEQUENCE [LARGE SCALE GENOMIC DNA]</scope>
    <source>
        <strain evidence="5">DSM 27808</strain>
    </source>
</reference>
<evidence type="ECO:0000313" key="4">
    <source>
        <dbReference type="EMBL" id="CUA85983.1"/>
    </source>
</evidence>
<gene>
    <name evidence="4" type="ORF">Ga0061064_1377</name>
</gene>
<dbReference type="GO" id="GO:0016491">
    <property type="term" value="F:oxidoreductase activity"/>
    <property type="evidence" value="ECO:0007669"/>
    <property type="project" value="InterPro"/>
</dbReference>
<dbReference type="SUPFAM" id="SSF52218">
    <property type="entry name" value="Flavoproteins"/>
    <property type="match status" value="1"/>
</dbReference>
<sequence length="170" mass="18442">MSVLIIAGSSRSESVNRKLQQRICEVAEADGRACYAYQAAELDAPIYNGDDEQENGVPSNIQKLASAINDATKVVIVTPEYNSSIPPLLKNAIDWTTRLEQNPWVGKTVLLAGASPGRLGAMRAMTHLMVVMGAVQSWVAPMFLSCPQASDDTIAKFDSEQIKNFLKQGD</sequence>
<evidence type="ECO:0000256" key="1">
    <source>
        <dbReference type="ARBA" id="ARBA00001917"/>
    </source>
</evidence>
<keyword evidence="2" id="KW-0288">FMN</keyword>
<dbReference type="RefSeq" id="WP_055439037.1">
    <property type="nucleotide sequence ID" value="NZ_CYHB01000003.1"/>
</dbReference>
<dbReference type="GO" id="GO:0005829">
    <property type="term" value="C:cytosol"/>
    <property type="evidence" value="ECO:0007669"/>
    <property type="project" value="TreeGrafter"/>
</dbReference>
<accession>A0A0K6H4R7</accession>
<dbReference type="PANTHER" id="PTHR30543:SF21">
    <property type="entry name" value="NAD(P)H-DEPENDENT FMN REDUCTASE LOT6"/>
    <property type="match status" value="1"/>
</dbReference>
<dbReference type="InterPro" id="IPR050712">
    <property type="entry name" value="NAD(P)H-dep_reductase"/>
</dbReference>
<dbReference type="InterPro" id="IPR029039">
    <property type="entry name" value="Flavoprotein-like_sf"/>
</dbReference>
<dbReference type="EMBL" id="CYHB01000003">
    <property type="protein sequence ID" value="CUA85983.1"/>
    <property type="molecule type" value="Genomic_DNA"/>
</dbReference>
<organism evidence="4 5">
    <name type="scientific">Pseudidiomarina woesei</name>
    <dbReference type="NCBI Taxonomy" id="1381080"/>
    <lineage>
        <taxon>Bacteria</taxon>
        <taxon>Pseudomonadati</taxon>
        <taxon>Pseudomonadota</taxon>
        <taxon>Gammaproteobacteria</taxon>
        <taxon>Alteromonadales</taxon>
        <taxon>Idiomarinaceae</taxon>
        <taxon>Pseudidiomarina</taxon>
    </lineage>
</organism>
<dbReference type="PANTHER" id="PTHR30543">
    <property type="entry name" value="CHROMATE REDUCTASE"/>
    <property type="match status" value="1"/>
</dbReference>
<dbReference type="InterPro" id="IPR005025">
    <property type="entry name" value="FMN_Rdtase-like_dom"/>
</dbReference>
<dbReference type="Pfam" id="PF03358">
    <property type="entry name" value="FMN_red"/>
    <property type="match status" value="1"/>
</dbReference>
<name>A0A0K6H4R7_9GAMM</name>
<dbReference type="AlphaFoldDB" id="A0A0K6H4R7"/>
<evidence type="ECO:0000256" key="2">
    <source>
        <dbReference type="ARBA" id="ARBA00022643"/>
    </source>
</evidence>
<evidence type="ECO:0000259" key="3">
    <source>
        <dbReference type="Pfam" id="PF03358"/>
    </source>
</evidence>
<comment type="cofactor">
    <cofactor evidence="1">
        <name>FMN</name>
        <dbReference type="ChEBI" id="CHEBI:58210"/>
    </cofactor>
</comment>
<keyword evidence="5" id="KW-1185">Reference proteome</keyword>
<dbReference type="OrthoDB" id="5767802at2"/>